<dbReference type="PaxDb" id="8022-A0A060ZP25"/>
<dbReference type="GO" id="GO:0034501">
    <property type="term" value="P:protein localization to kinetochore"/>
    <property type="evidence" value="ECO:0007669"/>
    <property type="project" value="TreeGrafter"/>
</dbReference>
<feature type="domain" description="DM2" evidence="1">
    <location>
        <begin position="10"/>
        <end position="93"/>
    </location>
</feature>
<dbReference type="InterPro" id="IPR039061">
    <property type="entry name" value="MTBP"/>
</dbReference>
<dbReference type="GO" id="GO:0031396">
    <property type="term" value="P:regulation of protein ubiquitination"/>
    <property type="evidence" value="ECO:0007669"/>
    <property type="project" value="InterPro"/>
</dbReference>
<proteinExistence type="predicted"/>
<sequence>MTLSHSNVEFIKHSQHADWPERSVLHNYENLQRTRQKLRFGLLSGSSSDCLLGPKDVQGQRTTSALLDAKELLRHFTPDGLPTGELQPLLVQRLG</sequence>
<evidence type="ECO:0000313" key="2">
    <source>
        <dbReference type="EMBL" id="CDR07880.1"/>
    </source>
</evidence>
<dbReference type="AlphaFoldDB" id="A0A060ZP25"/>
<dbReference type="GO" id="GO:0000776">
    <property type="term" value="C:kinetochore"/>
    <property type="evidence" value="ECO:0007669"/>
    <property type="project" value="TreeGrafter"/>
</dbReference>
<dbReference type="Pfam" id="PF14919">
    <property type="entry name" value="MTBP_mid"/>
    <property type="match status" value="1"/>
</dbReference>
<dbReference type="GO" id="GO:0007089">
    <property type="term" value="P:traversing start control point of mitotic cell cycle"/>
    <property type="evidence" value="ECO:0007669"/>
    <property type="project" value="TreeGrafter"/>
</dbReference>
<organism evidence="2 3">
    <name type="scientific">Oncorhynchus mykiss</name>
    <name type="common">Rainbow trout</name>
    <name type="synonym">Salmo gairdneri</name>
    <dbReference type="NCBI Taxonomy" id="8022"/>
    <lineage>
        <taxon>Eukaryota</taxon>
        <taxon>Metazoa</taxon>
        <taxon>Chordata</taxon>
        <taxon>Craniata</taxon>
        <taxon>Vertebrata</taxon>
        <taxon>Euteleostomi</taxon>
        <taxon>Actinopterygii</taxon>
        <taxon>Neopterygii</taxon>
        <taxon>Teleostei</taxon>
        <taxon>Protacanthopterygii</taxon>
        <taxon>Salmoniformes</taxon>
        <taxon>Salmonidae</taxon>
        <taxon>Salmoninae</taxon>
        <taxon>Oncorhynchus</taxon>
    </lineage>
</organism>
<reference evidence="2" key="2">
    <citation type="submission" date="2014-03" db="EMBL/GenBank/DDBJ databases">
        <authorList>
            <person name="Genoscope - CEA"/>
        </authorList>
    </citation>
    <scope>NUCLEOTIDE SEQUENCE</scope>
</reference>
<evidence type="ECO:0000259" key="1">
    <source>
        <dbReference type="Pfam" id="PF14919"/>
    </source>
</evidence>
<dbReference type="InterPro" id="IPR029420">
    <property type="entry name" value="MTBP_central"/>
</dbReference>
<dbReference type="Proteomes" id="UP000193380">
    <property type="component" value="Unassembled WGS sequence"/>
</dbReference>
<dbReference type="PANTHER" id="PTHR14382">
    <property type="entry name" value="MDM2-BINDING PROTEIN"/>
    <property type="match status" value="1"/>
</dbReference>
<accession>A0A060ZP25</accession>
<dbReference type="STRING" id="8022.A0A060ZP25"/>
<evidence type="ECO:0000313" key="3">
    <source>
        <dbReference type="Proteomes" id="UP000193380"/>
    </source>
</evidence>
<dbReference type="PANTHER" id="PTHR14382:SF1">
    <property type="entry name" value="MDM2-BINDING PROTEIN"/>
    <property type="match status" value="1"/>
</dbReference>
<protein>
    <recommendedName>
        <fullName evidence="1">DM2 domain-containing protein</fullName>
    </recommendedName>
</protein>
<reference evidence="2" key="1">
    <citation type="journal article" date="2014" name="Nat. Commun.">
        <title>The rainbow trout genome provides novel insights into evolution after whole-genome duplication in vertebrates.</title>
        <authorList>
            <person name="Berthelot C."/>
            <person name="Brunet F."/>
            <person name="Chalopin D."/>
            <person name="Juanchich A."/>
            <person name="Bernard M."/>
            <person name="Noel B."/>
            <person name="Bento P."/>
            <person name="Da Silva C."/>
            <person name="Labadie K."/>
            <person name="Alberti A."/>
            <person name="Aury J.M."/>
            <person name="Louis A."/>
            <person name="Dehais P."/>
            <person name="Bardou P."/>
            <person name="Montfort J."/>
            <person name="Klopp C."/>
            <person name="Cabau C."/>
            <person name="Gaspin C."/>
            <person name="Thorgaard G.H."/>
            <person name="Boussaha M."/>
            <person name="Quillet E."/>
            <person name="Guyomard R."/>
            <person name="Galiana D."/>
            <person name="Bobe J."/>
            <person name="Volff J.N."/>
            <person name="Genet C."/>
            <person name="Wincker P."/>
            <person name="Jaillon O."/>
            <person name="Roest Crollius H."/>
            <person name="Guiguen Y."/>
        </authorList>
    </citation>
    <scope>NUCLEOTIDE SEQUENCE [LARGE SCALE GENOMIC DNA]</scope>
</reference>
<name>A0A060ZP25_ONCMY</name>
<gene>
    <name evidence="2" type="ORF">GSONMT00049004001</name>
</gene>
<dbReference type="EMBL" id="FR969471">
    <property type="protein sequence ID" value="CDR07880.1"/>
    <property type="molecule type" value="Genomic_DNA"/>
</dbReference>